<name>A0A0V1ME04_9BILA</name>
<accession>A0A0V1ME04</accession>
<organism evidence="1 2">
    <name type="scientific">Trichinella papuae</name>
    <dbReference type="NCBI Taxonomy" id="268474"/>
    <lineage>
        <taxon>Eukaryota</taxon>
        <taxon>Metazoa</taxon>
        <taxon>Ecdysozoa</taxon>
        <taxon>Nematoda</taxon>
        <taxon>Enoplea</taxon>
        <taxon>Dorylaimia</taxon>
        <taxon>Trichinellida</taxon>
        <taxon>Trichinellidae</taxon>
        <taxon>Trichinella</taxon>
    </lineage>
</organism>
<protein>
    <submittedName>
        <fullName evidence="1">Uncharacterized protein</fullName>
    </submittedName>
</protein>
<keyword evidence="2" id="KW-1185">Reference proteome</keyword>
<reference evidence="1 2" key="1">
    <citation type="submission" date="2015-01" db="EMBL/GenBank/DDBJ databases">
        <title>Evolution of Trichinella species and genotypes.</title>
        <authorList>
            <person name="Korhonen P.K."/>
            <person name="Edoardo P."/>
            <person name="Giuseppe L.R."/>
            <person name="Gasser R.B."/>
        </authorList>
    </citation>
    <scope>NUCLEOTIDE SEQUENCE [LARGE SCALE GENOMIC DNA]</scope>
    <source>
        <strain evidence="1">ISS1980</strain>
    </source>
</reference>
<evidence type="ECO:0000313" key="1">
    <source>
        <dbReference type="EMBL" id="KRZ70038.1"/>
    </source>
</evidence>
<sequence length="72" mass="8303">MSSATLYHYFKKAVVSQNYSQPPSTSSLYMLDMTSTFYYGRMANLTRVCLRCPVTVCNCHLRICYIARMGQE</sequence>
<dbReference type="EMBL" id="JYDO01000122">
    <property type="protein sequence ID" value="KRZ70038.1"/>
    <property type="molecule type" value="Genomic_DNA"/>
</dbReference>
<evidence type="ECO:0000313" key="2">
    <source>
        <dbReference type="Proteomes" id="UP000054843"/>
    </source>
</evidence>
<dbReference type="AlphaFoldDB" id="A0A0V1ME04"/>
<dbReference type="Proteomes" id="UP000054843">
    <property type="component" value="Unassembled WGS sequence"/>
</dbReference>
<gene>
    <name evidence="1" type="ORF">T10_13536</name>
</gene>
<proteinExistence type="predicted"/>
<comment type="caution">
    <text evidence="1">The sequence shown here is derived from an EMBL/GenBank/DDBJ whole genome shotgun (WGS) entry which is preliminary data.</text>
</comment>